<dbReference type="InterPro" id="IPR025141">
    <property type="entry name" value="DUF4082"/>
</dbReference>
<evidence type="ECO:0000313" key="4">
    <source>
        <dbReference type="EMBL" id="GGC69872.1"/>
    </source>
</evidence>
<protein>
    <recommendedName>
        <fullName evidence="6">PEP-CTERM protein-sorting domain-containing protein</fullName>
    </recommendedName>
</protein>
<dbReference type="Pfam" id="PF07589">
    <property type="entry name" value="PEP-CTERM"/>
    <property type="match status" value="1"/>
</dbReference>
<comment type="caution">
    <text evidence="4">The sequence shown here is derived from an EMBL/GenBank/DDBJ whole genome shotgun (WGS) entry which is preliminary data.</text>
</comment>
<feature type="domain" description="DUF4082" evidence="3">
    <location>
        <begin position="35"/>
        <end position="136"/>
    </location>
</feature>
<dbReference type="NCBIfam" id="TIGR02595">
    <property type="entry name" value="PEP_CTERM"/>
    <property type="match status" value="1"/>
</dbReference>
<evidence type="ECO:0000313" key="5">
    <source>
        <dbReference type="Proteomes" id="UP000637423"/>
    </source>
</evidence>
<proteinExistence type="predicted"/>
<dbReference type="RefSeq" id="WP_188565715.1">
    <property type="nucleotide sequence ID" value="NZ_BMED01000001.1"/>
</dbReference>
<dbReference type="Pfam" id="PF13313">
    <property type="entry name" value="DUF4082"/>
    <property type="match status" value="1"/>
</dbReference>
<name>A0A916UGC0_9BURK</name>
<evidence type="ECO:0008006" key="6">
    <source>
        <dbReference type="Google" id="ProtNLM"/>
    </source>
</evidence>
<keyword evidence="1" id="KW-0732">Signal</keyword>
<reference evidence="4" key="2">
    <citation type="submission" date="2020-09" db="EMBL/GenBank/DDBJ databases">
        <authorList>
            <person name="Sun Q."/>
            <person name="Zhou Y."/>
        </authorList>
    </citation>
    <scope>NUCLEOTIDE SEQUENCE</scope>
    <source>
        <strain evidence="4">CGMCC 1.10998</strain>
    </source>
</reference>
<organism evidence="4 5">
    <name type="scientific">Undibacterium terreum</name>
    <dbReference type="NCBI Taxonomy" id="1224302"/>
    <lineage>
        <taxon>Bacteria</taxon>
        <taxon>Pseudomonadati</taxon>
        <taxon>Pseudomonadota</taxon>
        <taxon>Betaproteobacteria</taxon>
        <taxon>Burkholderiales</taxon>
        <taxon>Oxalobacteraceae</taxon>
        <taxon>Undibacterium</taxon>
    </lineage>
</organism>
<dbReference type="InterPro" id="IPR013424">
    <property type="entry name" value="Ice-binding_C"/>
</dbReference>
<dbReference type="EMBL" id="BMED01000001">
    <property type="protein sequence ID" value="GGC69872.1"/>
    <property type="molecule type" value="Genomic_DNA"/>
</dbReference>
<keyword evidence="5" id="KW-1185">Reference proteome</keyword>
<feature type="domain" description="Ice-binding protein C-terminal" evidence="2">
    <location>
        <begin position="190"/>
        <end position="213"/>
    </location>
</feature>
<dbReference type="Proteomes" id="UP000637423">
    <property type="component" value="Unassembled WGS sequence"/>
</dbReference>
<feature type="signal peptide" evidence="1">
    <location>
        <begin position="1"/>
        <end position="23"/>
    </location>
</feature>
<reference evidence="4" key="1">
    <citation type="journal article" date="2014" name="Int. J. Syst. Evol. Microbiol.">
        <title>Complete genome sequence of Corynebacterium casei LMG S-19264T (=DSM 44701T), isolated from a smear-ripened cheese.</title>
        <authorList>
            <consortium name="US DOE Joint Genome Institute (JGI-PGF)"/>
            <person name="Walter F."/>
            <person name="Albersmeier A."/>
            <person name="Kalinowski J."/>
            <person name="Ruckert C."/>
        </authorList>
    </citation>
    <scope>NUCLEOTIDE SEQUENCE</scope>
    <source>
        <strain evidence="4">CGMCC 1.10998</strain>
    </source>
</reference>
<evidence type="ECO:0000256" key="1">
    <source>
        <dbReference type="SAM" id="SignalP"/>
    </source>
</evidence>
<feature type="chain" id="PRO_5036688482" description="PEP-CTERM protein-sorting domain-containing protein" evidence="1">
    <location>
        <begin position="24"/>
        <end position="215"/>
    </location>
</feature>
<sequence length="215" mass="22746">MKFTSIFGKLAAAAAFAMSLATANSYATPAFTLDPYSIVNDDTNNYNFAVEFTANQAITVNALAYFFSDANTSGSHAVALFDMSGNKLAETIVDVSDILLGSFRYSSIDAVNLLAGASYRIVGLSNGESYGLSAQNISVNSAISYIQSGFSDITDSAAPEFTTMTWGEKGQPTDSIWGPSLSFNLTQANVPEPATYALFAAGLGLLLISRRRKSS</sequence>
<gene>
    <name evidence="4" type="ORF">GCM10011396_16130</name>
</gene>
<dbReference type="AlphaFoldDB" id="A0A916UGC0"/>
<accession>A0A916UGC0</accession>
<evidence type="ECO:0000259" key="3">
    <source>
        <dbReference type="Pfam" id="PF13313"/>
    </source>
</evidence>
<evidence type="ECO:0000259" key="2">
    <source>
        <dbReference type="Pfam" id="PF07589"/>
    </source>
</evidence>